<comment type="similarity">
    <text evidence="7">Belongs to the B9D family.</text>
</comment>
<evidence type="ECO:0000256" key="5">
    <source>
        <dbReference type="ARBA" id="ARBA00023273"/>
    </source>
</evidence>
<evidence type="ECO:0000256" key="8">
    <source>
        <dbReference type="ARBA" id="ARBA00039272"/>
    </source>
</evidence>
<dbReference type="EMBL" id="JACAGC010000022">
    <property type="protein sequence ID" value="KAF6287555.1"/>
    <property type="molecule type" value="Genomic_DNA"/>
</dbReference>
<dbReference type="PROSITE" id="PS51381">
    <property type="entry name" value="C2_B9"/>
    <property type="match status" value="1"/>
</dbReference>
<dbReference type="GO" id="GO:0060271">
    <property type="term" value="P:cilium assembly"/>
    <property type="evidence" value="ECO:0007669"/>
    <property type="project" value="TreeGrafter"/>
</dbReference>
<dbReference type="Pfam" id="PF07162">
    <property type="entry name" value="B9-C2"/>
    <property type="match status" value="1"/>
</dbReference>
<evidence type="ECO:0000256" key="1">
    <source>
        <dbReference type="ARBA" id="ARBA00004120"/>
    </source>
</evidence>
<dbReference type="InterPro" id="IPR010796">
    <property type="entry name" value="C2_B9-type_dom"/>
</dbReference>
<protein>
    <recommendedName>
        <fullName evidence="8">B9 domain-containing protein 2</fullName>
    </recommendedName>
</protein>
<evidence type="ECO:0000256" key="6">
    <source>
        <dbReference type="ARBA" id="ARBA00037672"/>
    </source>
</evidence>
<dbReference type="Proteomes" id="UP000585614">
    <property type="component" value="Unassembled WGS sequence"/>
</dbReference>
<organism evidence="9 10">
    <name type="scientific">Rhinolophus ferrumequinum</name>
    <name type="common">Greater horseshoe bat</name>
    <dbReference type="NCBI Taxonomy" id="59479"/>
    <lineage>
        <taxon>Eukaryota</taxon>
        <taxon>Metazoa</taxon>
        <taxon>Chordata</taxon>
        <taxon>Craniata</taxon>
        <taxon>Vertebrata</taxon>
        <taxon>Euteleostomi</taxon>
        <taxon>Mammalia</taxon>
        <taxon>Eutheria</taxon>
        <taxon>Laurasiatheria</taxon>
        <taxon>Chiroptera</taxon>
        <taxon>Yinpterochiroptera</taxon>
        <taxon>Rhinolophoidea</taxon>
        <taxon>Rhinolophidae</taxon>
        <taxon>Rhinolophinae</taxon>
        <taxon>Rhinolophus</taxon>
    </lineage>
</organism>
<keyword evidence="3" id="KW-0970">Cilium biogenesis/degradation</keyword>
<accession>A0A7J7SH31</accession>
<keyword evidence="4" id="KW-0206">Cytoskeleton</keyword>
<dbReference type="PANTHER" id="PTHR12968:SF2">
    <property type="entry name" value="B9 DOMAIN-CONTAINING PROTEIN 2"/>
    <property type="match status" value="1"/>
</dbReference>
<comment type="caution">
    <text evidence="9">The sequence shown here is derived from an EMBL/GenBank/DDBJ whole genome shotgun (WGS) entry which is preliminary data.</text>
</comment>
<reference evidence="9 10" key="1">
    <citation type="journal article" date="2020" name="Nature">
        <title>Six reference-quality genomes reveal evolution of bat adaptations.</title>
        <authorList>
            <person name="Jebb D."/>
            <person name="Huang Z."/>
            <person name="Pippel M."/>
            <person name="Hughes G.M."/>
            <person name="Lavrichenko K."/>
            <person name="Devanna P."/>
            <person name="Winkler S."/>
            <person name="Jermiin L.S."/>
            <person name="Skirmuntt E.C."/>
            <person name="Katzourakis A."/>
            <person name="Burkitt-Gray L."/>
            <person name="Ray D.A."/>
            <person name="Sullivan K.A.M."/>
            <person name="Roscito J.G."/>
            <person name="Kirilenko B.M."/>
            <person name="Davalos L.M."/>
            <person name="Corthals A.P."/>
            <person name="Power M.L."/>
            <person name="Jones G."/>
            <person name="Ransome R.D."/>
            <person name="Dechmann D.K.N."/>
            <person name="Locatelli A.G."/>
            <person name="Puechmaille S.J."/>
            <person name="Fedrigo O."/>
            <person name="Jarvis E.D."/>
            <person name="Hiller M."/>
            <person name="Vernes S.C."/>
            <person name="Myers E.W."/>
            <person name="Teeling E.C."/>
        </authorList>
    </citation>
    <scope>NUCLEOTIDE SEQUENCE [LARGE SCALE GENOMIC DNA]</scope>
    <source>
        <strain evidence="9">MRhiFer1</strain>
        <tissue evidence="9">Lung</tissue>
    </source>
</reference>
<dbReference type="AlphaFoldDB" id="A0A7J7SH31"/>
<gene>
    <name evidence="9" type="ORF">mRhiFer1_001350</name>
</gene>
<name>A0A7J7SH31_RHIFE</name>
<evidence type="ECO:0000313" key="9">
    <source>
        <dbReference type="EMBL" id="KAF6287555.1"/>
    </source>
</evidence>
<comment type="subcellular location">
    <subcellularLocation>
        <location evidence="1">Cytoplasm</location>
        <location evidence="1">Cytoskeleton</location>
        <location evidence="1">Cilium basal body</location>
    </subcellularLocation>
</comment>
<evidence type="ECO:0000256" key="4">
    <source>
        <dbReference type="ARBA" id="ARBA00023212"/>
    </source>
</evidence>
<dbReference type="PANTHER" id="PTHR12968">
    <property type="entry name" value="B9 DOMAIN-CONTAINING"/>
    <property type="match status" value="1"/>
</dbReference>
<evidence type="ECO:0000256" key="3">
    <source>
        <dbReference type="ARBA" id="ARBA00022794"/>
    </source>
</evidence>
<proteinExistence type="inferred from homology"/>
<dbReference type="GO" id="GO:0036038">
    <property type="term" value="C:MKS complex"/>
    <property type="evidence" value="ECO:0007669"/>
    <property type="project" value="TreeGrafter"/>
</dbReference>
<keyword evidence="5" id="KW-0966">Cell projection</keyword>
<sequence length="120" mass="13093">MAEAHVIGQIVGATGFSENSLFCKWGVHTGAAWKLLSGIREGQTQVDTPQIGDMAYWSHPIDLHFATKGLQGGFLAWALDLTEGRGVSSTPCCWDWEHQVLSLLPCPVGPFPGQVWSWRG</sequence>
<evidence type="ECO:0000256" key="7">
    <source>
        <dbReference type="ARBA" id="ARBA00038411"/>
    </source>
</evidence>
<evidence type="ECO:0000256" key="2">
    <source>
        <dbReference type="ARBA" id="ARBA00022490"/>
    </source>
</evidence>
<evidence type="ECO:0000313" key="10">
    <source>
        <dbReference type="Proteomes" id="UP000585614"/>
    </source>
</evidence>
<comment type="function">
    <text evidence="6">Component of the tectonic-like complex, a complex localized at the transition zone of primary cilia and acting as a barrier that prevents diffusion of transmembrane proteins between the cilia and plasma membranes.</text>
</comment>
<keyword evidence="2" id="KW-0963">Cytoplasm</keyword>